<organism evidence="6 7">
    <name type="scientific">Tessaracoccus rhinocerotis</name>
    <dbReference type="NCBI Taxonomy" id="1689449"/>
    <lineage>
        <taxon>Bacteria</taxon>
        <taxon>Bacillati</taxon>
        <taxon>Actinomycetota</taxon>
        <taxon>Actinomycetes</taxon>
        <taxon>Propionibacteriales</taxon>
        <taxon>Propionibacteriaceae</taxon>
        <taxon>Tessaracoccus</taxon>
    </lineage>
</organism>
<protein>
    <submittedName>
        <fullName evidence="6">Energy-coupling factor transporter transmembrane protein EcfT</fullName>
    </submittedName>
</protein>
<dbReference type="CDD" id="cd16914">
    <property type="entry name" value="EcfT"/>
    <property type="match status" value="1"/>
</dbReference>
<evidence type="ECO:0000313" key="7">
    <source>
        <dbReference type="Proteomes" id="UP000317638"/>
    </source>
</evidence>
<proteinExistence type="predicted"/>
<keyword evidence="3 5" id="KW-1133">Transmembrane helix</keyword>
<dbReference type="Proteomes" id="UP000317638">
    <property type="component" value="Unassembled WGS sequence"/>
</dbReference>
<evidence type="ECO:0000256" key="1">
    <source>
        <dbReference type="ARBA" id="ARBA00004141"/>
    </source>
</evidence>
<keyword evidence="7" id="KW-1185">Reference proteome</keyword>
<gene>
    <name evidence="6" type="ORF">FOJ82_07415</name>
</gene>
<dbReference type="OrthoDB" id="509049at2"/>
<evidence type="ECO:0000256" key="4">
    <source>
        <dbReference type="ARBA" id="ARBA00023136"/>
    </source>
</evidence>
<feature type="transmembrane region" description="Helical" evidence="5">
    <location>
        <begin position="101"/>
        <end position="121"/>
    </location>
</feature>
<name>A0A553K2K9_9ACTN</name>
<dbReference type="Pfam" id="PF02361">
    <property type="entry name" value="CbiQ"/>
    <property type="match status" value="1"/>
</dbReference>
<evidence type="ECO:0000256" key="3">
    <source>
        <dbReference type="ARBA" id="ARBA00022989"/>
    </source>
</evidence>
<dbReference type="RefSeq" id="WP_143937818.1">
    <property type="nucleotide sequence ID" value="NZ_VKKG01000002.1"/>
</dbReference>
<feature type="transmembrane region" description="Helical" evidence="5">
    <location>
        <begin position="70"/>
        <end position="89"/>
    </location>
</feature>
<comment type="caution">
    <text evidence="6">The sequence shown here is derived from an EMBL/GenBank/DDBJ whole genome shotgun (WGS) entry which is preliminary data.</text>
</comment>
<sequence>MNTHTSVFGIFEPGPGWLFRLPVGWKYLLVLVLSIPTLVVAQWWFTLACLAVVLAVAATSGLVPRRMLRLGWMLWAMLGVLFLFHLATLHPTAAVMRPGNILVAVLAARLLTLTTSLPVLMDALATALAPLRLVRLDPAQAALAVALMIRSIPFLMGTVDDARDAANARGLGRNPARLLTPVMLGAVGYAERTGEALQARGIGDIQS</sequence>
<feature type="transmembrane region" description="Helical" evidence="5">
    <location>
        <begin position="27"/>
        <end position="58"/>
    </location>
</feature>
<reference evidence="6 7" key="1">
    <citation type="submission" date="2019-07" db="EMBL/GenBank/DDBJ databases">
        <authorList>
            <person name="Zhou L.-Y."/>
        </authorList>
    </citation>
    <scope>NUCLEOTIDE SEQUENCE [LARGE SCALE GENOMIC DNA]</scope>
    <source>
        <strain evidence="6 7">YIM 101269</strain>
    </source>
</reference>
<evidence type="ECO:0000256" key="5">
    <source>
        <dbReference type="SAM" id="Phobius"/>
    </source>
</evidence>
<keyword evidence="4 5" id="KW-0472">Membrane</keyword>
<evidence type="ECO:0000256" key="2">
    <source>
        <dbReference type="ARBA" id="ARBA00022692"/>
    </source>
</evidence>
<evidence type="ECO:0000313" key="6">
    <source>
        <dbReference type="EMBL" id="TRY18926.1"/>
    </source>
</evidence>
<dbReference type="AlphaFoldDB" id="A0A553K2K9"/>
<dbReference type="EMBL" id="VKKG01000002">
    <property type="protein sequence ID" value="TRY18926.1"/>
    <property type="molecule type" value="Genomic_DNA"/>
</dbReference>
<dbReference type="InterPro" id="IPR003339">
    <property type="entry name" value="ABC/ECF_trnsptr_transmembrane"/>
</dbReference>
<accession>A0A553K2K9</accession>
<keyword evidence="2 5" id="KW-0812">Transmembrane</keyword>
<dbReference type="GO" id="GO:0005886">
    <property type="term" value="C:plasma membrane"/>
    <property type="evidence" value="ECO:0007669"/>
    <property type="project" value="UniProtKB-ARBA"/>
</dbReference>
<comment type="subcellular location">
    <subcellularLocation>
        <location evidence="1">Membrane</location>
        <topology evidence="1">Multi-pass membrane protein</topology>
    </subcellularLocation>
</comment>